<comment type="similarity">
    <text evidence="1">Belongs to the HIBADH-related family.</text>
</comment>
<dbReference type="SUPFAM" id="SSF51735">
    <property type="entry name" value="NAD(P)-binding Rossmann-fold domains"/>
    <property type="match status" value="1"/>
</dbReference>
<evidence type="ECO:0000313" key="5">
    <source>
        <dbReference type="EMBL" id="TWF79678.1"/>
    </source>
</evidence>
<keyword evidence="6" id="KW-1185">Reference proteome</keyword>
<evidence type="ECO:0000256" key="1">
    <source>
        <dbReference type="ARBA" id="ARBA00009080"/>
    </source>
</evidence>
<dbReference type="GO" id="GO:0016491">
    <property type="term" value="F:oxidoreductase activity"/>
    <property type="evidence" value="ECO:0007669"/>
    <property type="project" value="UniProtKB-KW"/>
</dbReference>
<protein>
    <submittedName>
        <fullName evidence="5">3-hydroxyisobutyrate dehydrogenase-like beta-hydroxyacid dehydrogenase</fullName>
    </submittedName>
</protein>
<sequence>MNITMIGLGPMGQAMARAYLAAGHPVTVWNRTASRADELVAAGATRAATPAEAVAAGPLVLLSLTHYAAMYEILGDVGDALAGKVVVNLSSDTPQASRDAAAWLAERGAELLVGGIMVPAEVVGTDGAYVFYSGPRSVLETHEPALRVIGRPDYRGTDPALAQLFYQALVHVFVTTLAAFVQGAALLGTAGVTAREYAPLADELVELARSSFGEVARNIDAGDHPDDGASAQMMAVGVDHIAGAVAAVGQDTALPAAVKSLYDRMVTAGYGKDSWTRMIDVIRSA</sequence>
<evidence type="ECO:0000313" key="6">
    <source>
        <dbReference type="Proteomes" id="UP000321261"/>
    </source>
</evidence>
<gene>
    <name evidence="5" type="ORF">FHX44_115612</name>
</gene>
<dbReference type="Gene3D" id="1.10.1040.10">
    <property type="entry name" value="N-(1-d-carboxylethyl)-l-norvaline Dehydrogenase, domain 2"/>
    <property type="match status" value="1"/>
</dbReference>
<dbReference type="InterPro" id="IPR051265">
    <property type="entry name" value="HIBADH-related_NP60_sf"/>
</dbReference>
<dbReference type="Pfam" id="PF03446">
    <property type="entry name" value="NAD_binding_2"/>
    <property type="match status" value="1"/>
</dbReference>
<evidence type="ECO:0000259" key="4">
    <source>
        <dbReference type="Pfam" id="PF21761"/>
    </source>
</evidence>
<accession>A0A561SXT1</accession>
<dbReference type="InterPro" id="IPR013328">
    <property type="entry name" value="6PGD_dom2"/>
</dbReference>
<dbReference type="PIRSF" id="PIRSF000103">
    <property type="entry name" value="HIBADH"/>
    <property type="match status" value="1"/>
</dbReference>
<dbReference type="Proteomes" id="UP000321261">
    <property type="component" value="Unassembled WGS sequence"/>
</dbReference>
<organism evidence="5 6">
    <name type="scientific">Pseudonocardia hierapolitana</name>
    <dbReference type="NCBI Taxonomy" id="1128676"/>
    <lineage>
        <taxon>Bacteria</taxon>
        <taxon>Bacillati</taxon>
        <taxon>Actinomycetota</taxon>
        <taxon>Actinomycetes</taxon>
        <taxon>Pseudonocardiales</taxon>
        <taxon>Pseudonocardiaceae</taxon>
        <taxon>Pseudonocardia</taxon>
    </lineage>
</organism>
<dbReference type="RefSeq" id="WP_246170622.1">
    <property type="nucleotide sequence ID" value="NZ_VIWU01000001.1"/>
</dbReference>
<evidence type="ECO:0000256" key="2">
    <source>
        <dbReference type="ARBA" id="ARBA00023002"/>
    </source>
</evidence>
<reference evidence="5 6" key="1">
    <citation type="submission" date="2019-06" db="EMBL/GenBank/DDBJ databases">
        <title>Sequencing the genomes of 1000 actinobacteria strains.</title>
        <authorList>
            <person name="Klenk H.-P."/>
        </authorList>
    </citation>
    <scope>NUCLEOTIDE SEQUENCE [LARGE SCALE GENOMIC DNA]</scope>
    <source>
        <strain evidence="5 6">DSM 45671</strain>
    </source>
</reference>
<name>A0A561SXT1_9PSEU</name>
<keyword evidence="2" id="KW-0560">Oxidoreductase</keyword>
<comment type="caution">
    <text evidence="5">The sequence shown here is derived from an EMBL/GenBank/DDBJ whole genome shotgun (WGS) entry which is preliminary data.</text>
</comment>
<feature type="domain" description="6-phosphogluconate dehydrogenase NADP-binding" evidence="3">
    <location>
        <begin position="2"/>
        <end position="151"/>
    </location>
</feature>
<evidence type="ECO:0000259" key="3">
    <source>
        <dbReference type="Pfam" id="PF03446"/>
    </source>
</evidence>
<dbReference type="Gene3D" id="3.40.50.720">
    <property type="entry name" value="NAD(P)-binding Rossmann-like Domain"/>
    <property type="match status" value="1"/>
</dbReference>
<proteinExistence type="inferred from homology"/>
<dbReference type="InterPro" id="IPR006115">
    <property type="entry name" value="6PGDH_NADP-bd"/>
</dbReference>
<dbReference type="InterPro" id="IPR015815">
    <property type="entry name" value="HIBADH-related"/>
</dbReference>
<dbReference type="InterPro" id="IPR048666">
    <property type="entry name" value="RedAm-like_C"/>
</dbReference>
<dbReference type="Pfam" id="PF21761">
    <property type="entry name" value="RedAm-like_C"/>
    <property type="match status" value="1"/>
</dbReference>
<dbReference type="AlphaFoldDB" id="A0A561SXT1"/>
<dbReference type="PANTHER" id="PTHR43580">
    <property type="entry name" value="OXIDOREDUCTASE GLYR1-RELATED"/>
    <property type="match status" value="1"/>
</dbReference>
<feature type="domain" description="NADPH-dependent reductive aminase-like C-terminal" evidence="4">
    <location>
        <begin position="158"/>
        <end position="283"/>
    </location>
</feature>
<dbReference type="EMBL" id="VIWU01000001">
    <property type="protein sequence ID" value="TWF79678.1"/>
    <property type="molecule type" value="Genomic_DNA"/>
</dbReference>
<dbReference type="InterPro" id="IPR036291">
    <property type="entry name" value="NAD(P)-bd_dom_sf"/>
</dbReference>
<dbReference type="PANTHER" id="PTHR43580:SF2">
    <property type="entry name" value="CYTOKINE-LIKE NUCLEAR FACTOR N-PAC"/>
    <property type="match status" value="1"/>
</dbReference>
<dbReference type="GO" id="GO:0050661">
    <property type="term" value="F:NADP binding"/>
    <property type="evidence" value="ECO:0007669"/>
    <property type="project" value="InterPro"/>
</dbReference>